<dbReference type="GO" id="GO:0006351">
    <property type="term" value="P:DNA-templated transcription"/>
    <property type="evidence" value="ECO:0007669"/>
    <property type="project" value="TreeGrafter"/>
</dbReference>
<name>A0A4Q7VNY8_9BURK</name>
<dbReference type="SUPFAM" id="SSF53850">
    <property type="entry name" value="Periplasmic binding protein-like II"/>
    <property type="match status" value="1"/>
</dbReference>
<dbReference type="GO" id="GO:0003700">
    <property type="term" value="F:DNA-binding transcription factor activity"/>
    <property type="evidence" value="ECO:0007669"/>
    <property type="project" value="InterPro"/>
</dbReference>
<keyword evidence="3 6" id="KW-0238">DNA-binding</keyword>
<gene>
    <name evidence="6" type="ORF">EV670_2238</name>
</gene>
<dbReference type="Proteomes" id="UP000293671">
    <property type="component" value="Unassembled WGS sequence"/>
</dbReference>
<evidence type="ECO:0000256" key="4">
    <source>
        <dbReference type="ARBA" id="ARBA00023163"/>
    </source>
</evidence>
<dbReference type="GO" id="GO:0043565">
    <property type="term" value="F:sequence-specific DNA binding"/>
    <property type="evidence" value="ECO:0007669"/>
    <property type="project" value="TreeGrafter"/>
</dbReference>
<dbReference type="InterPro" id="IPR005119">
    <property type="entry name" value="LysR_subst-bd"/>
</dbReference>
<dbReference type="PROSITE" id="PS50931">
    <property type="entry name" value="HTH_LYSR"/>
    <property type="match status" value="1"/>
</dbReference>
<evidence type="ECO:0000256" key="3">
    <source>
        <dbReference type="ARBA" id="ARBA00023125"/>
    </source>
</evidence>
<accession>A0A4Q7VNY8</accession>
<evidence type="ECO:0000313" key="7">
    <source>
        <dbReference type="Proteomes" id="UP000293671"/>
    </source>
</evidence>
<dbReference type="InterPro" id="IPR058163">
    <property type="entry name" value="LysR-type_TF_proteobact-type"/>
</dbReference>
<dbReference type="FunFam" id="1.10.10.10:FF:000001">
    <property type="entry name" value="LysR family transcriptional regulator"/>
    <property type="match status" value="1"/>
</dbReference>
<organism evidence="6 7">
    <name type="scientific">Rivibacter subsaxonicus</name>
    <dbReference type="NCBI Taxonomy" id="457575"/>
    <lineage>
        <taxon>Bacteria</taxon>
        <taxon>Pseudomonadati</taxon>
        <taxon>Pseudomonadota</taxon>
        <taxon>Betaproteobacteria</taxon>
        <taxon>Burkholderiales</taxon>
        <taxon>Rivibacter</taxon>
    </lineage>
</organism>
<dbReference type="Pfam" id="PF03466">
    <property type="entry name" value="LysR_substrate"/>
    <property type="match status" value="1"/>
</dbReference>
<evidence type="ECO:0000256" key="1">
    <source>
        <dbReference type="ARBA" id="ARBA00009437"/>
    </source>
</evidence>
<dbReference type="InterPro" id="IPR000847">
    <property type="entry name" value="LysR_HTH_N"/>
</dbReference>
<dbReference type="OrthoDB" id="9080899at2"/>
<feature type="domain" description="HTH lysR-type" evidence="5">
    <location>
        <begin position="1"/>
        <end position="59"/>
    </location>
</feature>
<protein>
    <submittedName>
        <fullName evidence="6">DNA-binding transcriptional LysR family regulator</fullName>
    </submittedName>
</protein>
<dbReference type="CDD" id="cd08422">
    <property type="entry name" value="PBP2_CrgA_like"/>
    <property type="match status" value="1"/>
</dbReference>
<dbReference type="InterPro" id="IPR036388">
    <property type="entry name" value="WH-like_DNA-bd_sf"/>
</dbReference>
<keyword evidence="2" id="KW-0805">Transcription regulation</keyword>
<dbReference type="EMBL" id="SHKP01000006">
    <property type="protein sequence ID" value="RZT97838.1"/>
    <property type="molecule type" value="Genomic_DNA"/>
</dbReference>
<sequence>MDQLRAMRTFAEVAGRGGFAAAARALDLAPSVVTRLVADLEDQLGARLLTRTTRRVALTPIGQQYLRRAQGILRDVDEAAAVASQGQRDLRGRVRLIAPPLFTTRQLMPRLARLHKLHPGMAIDLTADGPVDSVHESHDISVVVRADQLDGDFVAYRLALSQVLLCAAPGYLRQRGRPQHPHELADHALLVAASTRTPRSLVMTDSAGTTAEIALAHPLLSTSNAELCHSGALAGMGIAALPTFAVQADLEQGRLERVIGDWRLFDVAVHACLPSRRQVPAVVRAMLDFLRAEFPGADHDPWLPHSAPMQSRLRLAA</sequence>
<dbReference type="PANTHER" id="PTHR30537:SF35">
    <property type="entry name" value="TRANSCRIPTIONAL REGULATORY PROTEIN"/>
    <property type="match status" value="1"/>
</dbReference>
<dbReference type="AlphaFoldDB" id="A0A4Q7VNY8"/>
<keyword evidence="7" id="KW-1185">Reference proteome</keyword>
<evidence type="ECO:0000313" key="6">
    <source>
        <dbReference type="EMBL" id="RZT97838.1"/>
    </source>
</evidence>
<dbReference type="InterPro" id="IPR036390">
    <property type="entry name" value="WH_DNA-bd_sf"/>
</dbReference>
<dbReference type="Gene3D" id="3.40.190.290">
    <property type="match status" value="1"/>
</dbReference>
<evidence type="ECO:0000256" key="2">
    <source>
        <dbReference type="ARBA" id="ARBA00023015"/>
    </source>
</evidence>
<evidence type="ECO:0000259" key="5">
    <source>
        <dbReference type="PROSITE" id="PS50931"/>
    </source>
</evidence>
<proteinExistence type="inferred from homology"/>
<comment type="similarity">
    <text evidence="1">Belongs to the LysR transcriptional regulatory family.</text>
</comment>
<dbReference type="Pfam" id="PF00126">
    <property type="entry name" value="HTH_1"/>
    <property type="match status" value="1"/>
</dbReference>
<dbReference type="Gene3D" id="1.10.10.10">
    <property type="entry name" value="Winged helix-like DNA-binding domain superfamily/Winged helix DNA-binding domain"/>
    <property type="match status" value="1"/>
</dbReference>
<comment type="caution">
    <text evidence="6">The sequence shown here is derived from an EMBL/GenBank/DDBJ whole genome shotgun (WGS) entry which is preliminary data.</text>
</comment>
<dbReference type="SUPFAM" id="SSF46785">
    <property type="entry name" value="Winged helix' DNA-binding domain"/>
    <property type="match status" value="1"/>
</dbReference>
<keyword evidence="4" id="KW-0804">Transcription</keyword>
<dbReference type="PANTHER" id="PTHR30537">
    <property type="entry name" value="HTH-TYPE TRANSCRIPTIONAL REGULATOR"/>
    <property type="match status" value="1"/>
</dbReference>
<dbReference type="RefSeq" id="WP_130432052.1">
    <property type="nucleotide sequence ID" value="NZ_SHKP01000006.1"/>
</dbReference>
<reference evidence="6 7" key="1">
    <citation type="submission" date="2019-02" db="EMBL/GenBank/DDBJ databases">
        <title>Genomic Encyclopedia of Type Strains, Phase IV (KMG-IV): sequencing the most valuable type-strain genomes for metagenomic binning, comparative biology and taxonomic classification.</title>
        <authorList>
            <person name="Goeker M."/>
        </authorList>
    </citation>
    <scope>NUCLEOTIDE SEQUENCE [LARGE SCALE GENOMIC DNA]</scope>
    <source>
        <strain evidence="6 7">DSM 19570</strain>
    </source>
</reference>